<comment type="similarity">
    <text evidence="3">Belongs to the WD repeat PROPPIN family.</text>
</comment>
<dbReference type="InterPro" id="IPR036322">
    <property type="entry name" value="WD40_repeat_dom_sf"/>
</dbReference>
<dbReference type="SUPFAM" id="SSF50978">
    <property type="entry name" value="WD40 repeat-like"/>
    <property type="match status" value="1"/>
</dbReference>
<protein>
    <submittedName>
        <fullName evidence="5">Autophagy-like protein 18 Atg18</fullName>
    </submittedName>
</protein>
<dbReference type="Proteomes" id="UP000054272">
    <property type="component" value="Unassembled WGS sequence"/>
</dbReference>
<proteinExistence type="inferred from homology"/>
<dbReference type="InterPro" id="IPR048720">
    <property type="entry name" value="PROPPIN"/>
</dbReference>
<feature type="compositionally biased region" description="Low complexity" evidence="4">
    <location>
        <begin position="338"/>
        <end position="351"/>
    </location>
</feature>
<reference evidence="5 6" key="1">
    <citation type="submission" date="2015-01" db="EMBL/GenBank/DDBJ databases">
        <title>The Genome Sequence of Cryptococcus gattii EJB2.</title>
        <authorList>
            <consortium name="The Broad Institute Genomics Platform"/>
            <person name="Cuomo C."/>
            <person name="Litvintseva A."/>
            <person name="Chen Y."/>
            <person name="Heitman J."/>
            <person name="Sun S."/>
            <person name="Springer D."/>
            <person name="Dromer F."/>
            <person name="Young S."/>
            <person name="Zeng Q."/>
            <person name="Gargeya S."/>
            <person name="Abouelleil A."/>
            <person name="Alvarado L."/>
            <person name="Chapman S.B."/>
            <person name="Gainer-Dewar J."/>
            <person name="Goldberg J."/>
            <person name="Griggs A."/>
            <person name="Gujja S."/>
            <person name="Hansen M."/>
            <person name="Howarth C."/>
            <person name="Imamovic A."/>
            <person name="Larimer J."/>
            <person name="Murphy C."/>
            <person name="Naylor J."/>
            <person name="Pearson M."/>
            <person name="Priest M."/>
            <person name="Roberts A."/>
            <person name="Saif S."/>
            <person name="Shea T."/>
            <person name="Sykes S."/>
            <person name="Wortman J."/>
            <person name="Nusbaum C."/>
            <person name="Birren B."/>
        </authorList>
    </citation>
    <scope>NUCLEOTIDE SEQUENCE [LARGE SCALE GENOMIC DNA]</scope>
    <source>
        <strain evidence="5 6">EJB2</strain>
    </source>
</reference>
<keyword evidence="2" id="KW-0677">Repeat</keyword>
<evidence type="ECO:0000256" key="2">
    <source>
        <dbReference type="ARBA" id="ARBA00022737"/>
    </source>
</evidence>
<dbReference type="InterPro" id="IPR015943">
    <property type="entry name" value="WD40/YVTN_repeat-like_dom_sf"/>
</dbReference>
<evidence type="ECO:0000256" key="1">
    <source>
        <dbReference type="ARBA" id="ARBA00022574"/>
    </source>
</evidence>
<dbReference type="EMBL" id="KN848711">
    <property type="protein sequence ID" value="KIR78598.1"/>
    <property type="molecule type" value="Genomic_DNA"/>
</dbReference>
<evidence type="ECO:0000256" key="4">
    <source>
        <dbReference type="SAM" id="MobiDB-lite"/>
    </source>
</evidence>
<evidence type="ECO:0000313" key="5">
    <source>
        <dbReference type="EMBL" id="KIR78598.1"/>
    </source>
</evidence>
<dbReference type="Gene3D" id="2.130.10.10">
    <property type="entry name" value="YVTN repeat-like/Quinoprotein amine dehydrogenase"/>
    <property type="match status" value="1"/>
</dbReference>
<accession>A0ABR5BSG7</accession>
<dbReference type="SMART" id="SM00320">
    <property type="entry name" value="WD40"/>
    <property type="match status" value="2"/>
</dbReference>
<feature type="compositionally biased region" description="Gly residues" evidence="4">
    <location>
        <begin position="312"/>
        <end position="322"/>
    </location>
</feature>
<dbReference type="InterPro" id="IPR001680">
    <property type="entry name" value="WD40_rpt"/>
</dbReference>
<sequence>MPRLAKRHPDLLSCNFNQDYSCIAVGHRRGYTILNCDPFGKVHANSTSLLFAAATGADSCIDDQGATGIVEMLFCTSLVALVGAAENQPSNSPRKLQIVNTKRQSTICELIFPTSVLAVKMNRKRLIVVLENEIYIYDISTMKLLHTIETGPNPNGKTPPMFCSKTNPLTAVCALSSSSERSYLAYPSPAPSASSTPLSSSAIPAPPPAPTTGDVLLFDTISLTALNVIQAHKTPIASLALNSTGTMLATASDKGTVVRVFSVPDAKKLWQFRRGSSSARIFSINFNLMSTLLAVSSDTSTIHIYRLANSRKGGGGGAAGGGKDGKDVDDAGAEEARSPTPSETPSASSPPLAAGKLDSHSSAASSLRRRSYHLGKSFVGGVGGYLPKSVSEMWEPQRDFAFIKLRGNHGRTVVAMSATVPQVMVISSEGLFQAYNIDLENGGECSLMKEFALLGSEDFGNGSSGI</sequence>
<gene>
    <name evidence="5" type="ORF">I306_04526</name>
</gene>
<feature type="compositionally biased region" description="Basic and acidic residues" evidence="4">
    <location>
        <begin position="323"/>
        <end position="337"/>
    </location>
</feature>
<dbReference type="Pfam" id="PF21032">
    <property type="entry name" value="PROPPIN"/>
    <property type="match status" value="3"/>
</dbReference>
<evidence type="ECO:0000313" key="6">
    <source>
        <dbReference type="Proteomes" id="UP000054272"/>
    </source>
</evidence>
<feature type="region of interest" description="Disordered" evidence="4">
    <location>
        <begin position="312"/>
        <end position="360"/>
    </location>
</feature>
<organism evidence="5 6">
    <name type="scientific">Cryptococcus gattii EJB2</name>
    <dbReference type="NCBI Taxonomy" id="1296103"/>
    <lineage>
        <taxon>Eukaryota</taxon>
        <taxon>Fungi</taxon>
        <taxon>Dikarya</taxon>
        <taxon>Basidiomycota</taxon>
        <taxon>Agaricomycotina</taxon>
        <taxon>Tremellomycetes</taxon>
        <taxon>Tremellales</taxon>
        <taxon>Cryptococcaceae</taxon>
        <taxon>Cryptococcus</taxon>
        <taxon>Cryptococcus gattii species complex</taxon>
    </lineage>
</organism>
<evidence type="ECO:0000256" key="3">
    <source>
        <dbReference type="ARBA" id="ARBA00025740"/>
    </source>
</evidence>
<name>A0ABR5BSG7_9TREE</name>
<keyword evidence="6" id="KW-1185">Reference proteome</keyword>
<dbReference type="PANTHER" id="PTHR11227">
    <property type="entry name" value="WD-REPEAT PROTEIN INTERACTING WITH PHOSPHOINOSIDES WIPI -RELATED"/>
    <property type="match status" value="1"/>
</dbReference>
<keyword evidence="1" id="KW-0853">WD repeat</keyword>